<keyword evidence="2" id="KW-1185">Reference proteome</keyword>
<comment type="caution">
    <text evidence="1">The sequence shown here is derived from an EMBL/GenBank/DDBJ whole genome shotgun (WGS) entry which is preliminary data.</text>
</comment>
<evidence type="ECO:0000313" key="2">
    <source>
        <dbReference type="Proteomes" id="UP000664132"/>
    </source>
</evidence>
<evidence type="ECO:0000313" key="1">
    <source>
        <dbReference type="EMBL" id="KAG4412795.1"/>
    </source>
</evidence>
<dbReference type="EMBL" id="JAFJYH010000353">
    <property type="protein sequence ID" value="KAG4412795.1"/>
    <property type="molecule type" value="Genomic_DNA"/>
</dbReference>
<gene>
    <name evidence="1" type="ORF">IFR04_014058</name>
</gene>
<sequence>MNRPGPPAPSTQDLQDQIRNLQKEVIRTYKHIAELEAKHVQLHQYMLKSEKLAKEHIAKAEK</sequence>
<dbReference type="AlphaFoldDB" id="A0A8H7W0Q3"/>
<accession>A0A8H7W0Q3</accession>
<organism evidence="1 2">
    <name type="scientific">Cadophora malorum</name>
    <dbReference type="NCBI Taxonomy" id="108018"/>
    <lineage>
        <taxon>Eukaryota</taxon>
        <taxon>Fungi</taxon>
        <taxon>Dikarya</taxon>
        <taxon>Ascomycota</taxon>
        <taxon>Pezizomycotina</taxon>
        <taxon>Leotiomycetes</taxon>
        <taxon>Helotiales</taxon>
        <taxon>Ploettnerulaceae</taxon>
        <taxon>Cadophora</taxon>
    </lineage>
</organism>
<name>A0A8H7W0Q3_9HELO</name>
<proteinExistence type="predicted"/>
<protein>
    <submittedName>
        <fullName evidence="1">Uncharacterized protein</fullName>
    </submittedName>
</protein>
<reference evidence="1" key="1">
    <citation type="submission" date="2021-02" db="EMBL/GenBank/DDBJ databases">
        <title>Genome sequence Cadophora malorum strain M34.</title>
        <authorList>
            <person name="Stefanovic E."/>
            <person name="Vu D."/>
            <person name="Scully C."/>
            <person name="Dijksterhuis J."/>
            <person name="Roader J."/>
            <person name="Houbraken J."/>
        </authorList>
    </citation>
    <scope>NUCLEOTIDE SEQUENCE</scope>
    <source>
        <strain evidence="1">M34</strain>
    </source>
</reference>
<dbReference type="Proteomes" id="UP000664132">
    <property type="component" value="Unassembled WGS sequence"/>
</dbReference>